<evidence type="ECO:0000313" key="2">
    <source>
        <dbReference type="Proteomes" id="UP000056502"/>
    </source>
</evidence>
<proteinExistence type="predicted"/>
<reference evidence="1 2" key="1">
    <citation type="journal article" date="2015" name="Genome Announc.">
        <title>Whole-Genome Sequence of Leptospira interrogans Serovar Hardjo Subtype Hardjoprajitno Strain Norma, Isolated from Cattle in a Leptospirosis Outbreak in Brazil.</title>
        <authorList>
            <person name="Cosate M.R."/>
            <person name="Soares S.C."/>
            <person name="Mendes T.A."/>
            <person name="Raittz R.T."/>
            <person name="Moreira E.C."/>
            <person name="Leite R."/>
            <person name="Fernandes G.R."/>
            <person name="Haddad J.P."/>
            <person name="Ortega J.M."/>
        </authorList>
    </citation>
    <scope>NUCLEOTIDE SEQUENCE [LARGE SCALE GENOMIC DNA]</scope>
    <source>
        <strain evidence="1 2">Norma</strain>
    </source>
</reference>
<dbReference type="GO" id="GO:0003677">
    <property type="term" value="F:DNA binding"/>
    <property type="evidence" value="ECO:0007669"/>
    <property type="project" value="UniProtKB-KW"/>
</dbReference>
<sequence>MIVINPKERKYKVHKRLFYLLISIFILSRTTYSDVPKTSDRQSSTFHKTNDAPEDLIIYEMHLRERQSVGFISLSDNYRLHNHPDWFAMPNIRHKKKKDAEYLILGLQYRNRLLSNTKISETDRVFIYDYSKDHLVSFLVKNLKAVACLDSYYIDINNYKKKGPIDQNSYQIGFAIDKNLLKGFGSKDFSGTLVFIGKKNPFNKGKVKPIRWKKMDLKEFPNIKMKPEYVSMFKGYTFGQTYQFESEGLKYYLQDIFKNENQPFEFTPKPHSSDNQPFQFTLKPHFRRLLVIKSKTKDLVFETFYSIGEGSFLIDLDSIGWRRQWTGRMFKDRPSVIFGFLYESYKCEDIDFLKLPYSKITISCDNRG</sequence>
<dbReference type="AlphaFoldDB" id="A0A0M3TMD9"/>
<organism evidence="1">
    <name type="scientific">Leptospira interrogans serovar Hardjo str. Norma</name>
    <dbReference type="NCBI Taxonomy" id="1279460"/>
    <lineage>
        <taxon>Bacteria</taxon>
        <taxon>Pseudomonadati</taxon>
        <taxon>Spirochaetota</taxon>
        <taxon>Spirochaetia</taxon>
        <taxon>Leptospirales</taxon>
        <taxon>Leptospiraceae</taxon>
        <taxon>Leptospira</taxon>
    </lineage>
</organism>
<accession>A0A0M3TMD9</accession>
<dbReference type="GeneID" id="61142594"/>
<gene>
    <name evidence="1" type="ORF">G436_3526</name>
</gene>
<protein>
    <submittedName>
        <fullName evidence="1">DNA-binding protein</fullName>
    </submittedName>
</protein>
<name>A0A0M3TMD9_LEPIR</name>
<dbReference type="EMBL" id="CP012603">
    <property type="protein sequence ID" value="ALE40675.1"/>
    <property type="molecule type" value="Genomic_DNA"/>
</dbReference>
<dbReference type="Proteomes" id="UP000056502">
    <property type="component" value="Chromosome I"/>
</dbReference>
<evidence type="ECO:0000313" key="1">
    <source>
        <dbReference type="EMBL" id="ALE40675.1"/>
    </source>
</evidence>
<keyword evidence="1" id="KW-0238">DNA-binding</keyword>
<dbReference type="PATRIC" id="fig|1279460.3.peg.3586"/>
<dbReference type="RefSeq" id="WP_000635426.1">
    <property type="nucleotide sequence ID" value="NZ_CP012603.1"/>
</dbReference>